<sequence>MAHDTAVKRLMFKHHYPLGLDPERLKDLVDEASKEQLWYLQWDIGIPLDEFLIALLGDDHAAQVWASFPDNVPQARGKYFGKVFANARIRFSHFVQAYDTTVISDGAMWAALACGMAYQCPTTHKAIDIMIPVLLRDENLSRHVVTAIFIRVNDRWDEPKPMINAEGLGFFTTADADGRSLTRPYITVLMDLGGYQSQRMFTEDPFIRPGNNPSSEDPSHLRYSFVIKGCSPSVYPYVIRDGSTKNYFAYLLRHGAMMDEHPRQQALSSVTQLKPFWSSNLNSFSWAGESRDSHTASRHLFSGEYVESREDQREEASDNFEILSFASDGMNELW</sequence>
<dbReference type="PANTHER" id="PTHR33266:SF1">
    <property type="entry name" value="F-BOX DOMAIN-CONTAINING PROTEIN"/>
    <property type="match status" value="1"/>
</dbReference>
<dbReference type="Proteomes" id="UP000298061">
    <property type="component" value="Unassembled WGS sequence"/>
</dbReference>
<organism evidence="1 2">
    <name type="scientific">Hericium alpestre</name>
    <dbReference type="NCBI Taxonomy" id="135208"/>
    <lineage>
        <taxon>Eukaryota</taxon>
        <taxon>Fungi</taxon>
        <taxon>Dikarya</taxon>
        <taxon>Basidiomycota</taxon>
        <taxon>Agaricomycotina</taxon>
        <taxon>Agaricomycetes</taxon>
        <taxon>Russulales</taxon>
        <taxon>Hericiaceae</taxon>
        <taxon>Hericium</taxon>
    </lineage>
</organism>
<dbReference type="AlphaFoldDB" id="A0A4Z0A4K6"/>
<gene>
    <name evidence="1" type="ORF">EWM64_g2833</name>
</gene>
<name>A0A4Z0A4K6_9AGAM</name>
<evidence type="ECO:0000313" key="1">
    <source>
        <dbReference type="EMBL" id="TFY81181.1"/>
    </source>
</evidence>
<dbReference type="PANTHER" id="PTHR33266">
    <property type="entry name" value="CHROMOSOME 15, WHOLE GENOME SHOTGUN SEQUENCE"/>
    <property type="match status" value="1"/>
</dbReference>
<evidence type="ECO:0000313" key="2">
    <source>
        <dbReference type="Proteomes" id="UP000298061"/>
    </source>
</evidence>
<dbReference type="EMBL" id="SFCI01000241">
    <property type="protein sequence ID" value="TFY81181.1"/>
    <property type="molecule type" value="Genomic_DNA"/>
</dbReference>
<protein>
    <submittedName>
        <fullName evidence="1">Uncharacterized protein</fullName>
    </submittedName>
</protein>
<accession>A0A4Z0A4K6</accession>
<proteinExistence type="predicted"/>
<dbReference type="OrthoDB" id="3270019at2759"/>
<keyword evidence="2" id="KW-1185">Reference proteome</keyword>
<comment type="caution">
    <text evidence="1">The sequence shown here is derived from an EMBL/GenBank/DDBJ whole genome shotgun (WGS) entry which is preliminary data.</text>
</comment>
<reference evidence="1 2" key="1">
    <citation type="submission" date="2019-02" db="EMBL/GenBank/DDBJ databases">
        <title>Genome sequencing of the rare red list fungi Hericium alpestre (H. flagellum).</title>
        <authorList>
            <person name="Buettner E."/>
            <person name="Kellner H."/>
        </authorList>
    </citation>
    <scope>NUCLEOTIDE SEQUENCE [LARGE SCALE GENOMIC DNA]</scope>
    <source>
        <strain evidence="1 2">DSM 108284</strain>
    </source>
</reference>
<dbReference type="STRING" id="135208.A0A4Z0A4K6"/>